<evidence type="ECO:0000256" key="2">
    <source>
        <dbReference type="SAM" id="SignalP"/>
    </source>
</evidence>
<evidence type="ECO:0000313" key="3">
    <source>
        <dbReference type="EMBL" id="KDO01165.2"/>
    </source>
</evidence>
<organism evidence="3 4">
    <name type="scientific">Pseudomonas donghuensis</name>
    <dbReference type="NCBI Taxonomy" id="1163398"/>
    <lineage>
        <taxon>Bacteria</taxon>
        <taxon>Pseudomonadati</taxon>
        <taxon>Pseudomonadota</taxon>
        <taxon>Gammaproteobacteria</taxon>
        <taxon>Pseudomonadales</taxon>
        <taxon>Pseudomonadaceae</taxon>
        <taxon>Pseudomonas</taxon>
    </lineage>
</organism>
<dbReference type="EMBL" id="CP071706">
    <property type="protein sequence ID" value="KDO01165.2"/>
    <property type="molecule type" value="Genomic_DNA"/>
</dbReference>
<protein>
    <submittedName>
        <fullName evidence="3">Translation initiation factor 2</fullName>
    </submittedName>
</protein>
<proteinExistence type="predicted"/>
<reference evidence="3 4" key="2">
    <citation type="journal article" date="2016" name="Front. Microbiol.">
        <title>When Genome-Based Approach Meets the 'Old but Good': Revealing Genes Involved in the Antibacterial Activity of Pseudomonas sp. P482 against Soft Rot Pathogens.</title>
        <authorList>
            <person name="Krzyzanowska D.M."/>
            <person name="Ossowicki A."/>
            <person name="Rajewska M."/>
            <person name="Maciag T."/>
            <person name="Jablonska M."/>
            <person name="Obuchowski M."/>
            <person name="Heeb S."/>
            <person name="Jafra S."/>
        </authorList>
    </citation>
    <scope>NUCLEOTIDE SEQUENCE [LARGE SCALE GENOMIC DNA]</scope>
    <source>
        <strain evidence="3 4">P482</strain>
    </source>
</reference>
<keyword evidence="4" id="KW-1185">Reference proteome</keyword>
<accession>A0AAP0XH63</accession>
<sequence length="157" mass="16865">MKVLRSIGLSLCLLGGLACTSVAVAETAPASKAPATKSVKPAAKPKQVKAAPVRKKATTKAAQRSTRKNVKAAPQPLPKAKLDLSLPSGMVKELKPDTQEQAPLPKPLLPYLFGEKPPSDSPFQLNGRLISNEMQLQLRNESRKDVEGAAIEFEFKQ</sequence>
<feature type="region of interest" description="Disordered" evidence="1">
    <location>
        <begin position="29"/>
        <end position="122"/>
    </location>
</feature>
<feature type="signal peptide" evidence="2">
    <location>
        <begin position="1"/>
        <end position="25"/>
    </location>
</feature>
<dbReference type="Proteomes" id="UP000027121">
    <property type="component" value="Chromosome"/>
</dbReference>
<dbReference type="GO" id="GO:0003743">
    <property type="term" value="F:translation initiation factor activity"/>
    <property type="evidence" value="ECO:0007669"/>
    <property type="project" value="UniProtKB-KW"/>
</dbReference>
<keyword evidence="3" id="KW-0396">Initiation factor</keyword>
<evidence type="ECO:0000313" key="4">
    <source>
        <dbReference type="Proteomes" id="UP000027121"/>
    </source>
</evidence>
<dbReference type="PROSITE" id="PS51257">
    <property type="entry name" value="PROKAR_LIPOPROTEIN"/>
    <property type="match status" value="1"/>
</dbReference>
<feature type="chain" id="PRO_5042973353" evidence="2">
    <location>
        <begin position="26"/>
        <end position="157"/>
    </location>
</feature>
<name>A0AAP0XH63_9PSED</name>
<dbReference type="KEGG" id="pdw:BV82_1032"/>
<evidence type="ECO:0000256" key="1">
    <source>
        <dbReference type="SAM" id="MobiDB-lite"/>
    </source>
</evidence>
<gene>
    <name evidence="3" type="ORF">BV82_1032</name>
</gene>
<dbReference type="AlphaFoldDB" id="A0AAP0XH63"/>
<keyword evidence="2" id="KW-0732">Signal</keyword>
<keyword evidence="3" id="KW-0648">Protein biosynthesis</keyword>
<reference evidence="3 4" key="1">
    <citation type="journal article" date="2014" name="Genome Announc.">
        <title>Genome Sequence of Pseudomonas sp. Strain P482, a Tomato Rhizosphere Isolate with Broad-Spectrum Antimicrobial Activity.</title>
        <authorList>
            <person name="Krzyzanowska D.M."/>
            <person name="Ossowicki A."/>
            <person name="Jafra S."/>
        </authorList>
    </citation>
    <scope>NUCLEOTIDE SEQUENCE [LARGE SCALE GENOMIC DNA]</scope>
    <source>
        <strain evidence="3 4">P482</strain>
    </source>
</reference>
<feature type="compositionally biased region" description="Low complexity" evidence="1">
    <location>
        <begin position="37"/>
        <end position="51"/>
    </location>
</feature>